<keyword evidence="3" id="KW-1185">Reference proteome</keyword>
<dbReference type="EMBL" id="AP018227">
    <property type="protein sequence ID" value="BAY82932.1"/>
    <property type="molecule type" value="Genomic_DNA"/>
</dbReference>
<accession>A0A1Z4LNV6</accession>
<dbReference type="InterPro" id="IPR000182">
    <property type="entry name" value="GNAT_dom"/>
</dbReference>
<dbReference type="InterPro" id="IPR050276">
    <property type="entry name" value="MshD_Acetyltransferase"/>
</dbReference>
<proteinExistence type="predicted"/>
<gene>
    <name evidence="2" type="ORF">NIES267_24180</name>
</gene>
<dbReference type="Gene3D" id="3.40.630.30">
    <property type="match status" value="1"/>
</dbReference>
<dbReference type="Pfam" id="PF00583">
    <property type="entry name" value="Acetyltransf_1"/>
    <property type="match status" value="1"/>
</dbReference>
<dbReference type="Proteomes" id="UP000218418">
    <property type="component" value="Chromosome"/>
</dbReference>
<dbReference type="PANTHER" id="PTHR43617">
    <property type="entry name" value="L-AMINO ACID N-ACETYLTRANSFERASE"/>
    <property type="match status" value="1"/>
</dbReference>
<name>A0A1Z4LNV6_9CYAN</name>
<dbReference type="GO" id="GO:0016747">
    <property type="term" value="F:acyltransferase activity, transferring groups other than amino-acyl groups"/>
    <property type="evidence" value="ECO:0007669"/>
    <property type="project" value="InterPro"/>
</dbReference>
<evidence type="ECO:0000259" key="1">
    <source>
        <dbReference type="PROSITE" id="PS51186"/>
    </source>
</evidence>
<sequence length="130" mass="15121">MLKDANKMYLYAVKLDSRIIGTFTIETKIPSGYLKYGDINWQNPDLSTFYLHRLAVLPLFQGRGIGTWCLQQIENLAINHNYFAVRLDAVKINQKLLKFYEKSGYNRVGELIFDLGDKYDDAFVFEKVLN</sequence>
<protein>
    <recommendedName>
        <fullName evidence="1">N-acetyltransferase domain-containing protein</fullName>
    </recommendedName>
</protein>
<evidence type="ECO:0000313" key="2">
    <source>
        <dbReference type="EMBL" id="BAY82932.1"/>
    </source>
</evidence>
<reference evidence="2 3" key="1">
    <citation type="submission" date="2017-06" db="EMBL/GenBank/DDBJ databases">
        <title>Genome sequencing of cyanobaciteial culture collection at National Institute for Environmental Studies (NIES).</title>
        <authorList>
            <person name="Hirose Y."/>
            <person name="Shimura Y."/>
            <person name="Fujisawa T."/>
            <person name="Nakamura Y."/>
            <person name="Kawachi M."/>
        </authorList>
    </citation>
    <scope>NUCLEOTIDE SEQUENCE [LARGE SCALE GENOMIC DNA]</scope>
    <source>
        <strain evidence="2 3">NIES-267</strain>
    </source>
</reference>
<feature type="domain" description="N-acetyltransferase" evidence="1">
    <location>
        <begin position="1"/>
        <end position="130"/>
    </location>
</feature>
<organism evidence="2 3">
    <name type="scientific">Calothrix parasitica NIES-267</name>
    <dbReference type="NCBI Taxonomy" id="1973488"/>
    <lineage>
        <taxon>Bacteria</taxon>
        <taxon>Bacillati</taxon>
        <taxon>Cyanobacteriota</taxon>
        <taxon>Cyanophyceae</taxon>
        <taxon>Nostocales</taxon>
        <taxon>Calotrichaceae</taxon>
        <taxon>Calothrix</taxon>
    </lineage>
</organism>
<dbReference type="SUPFAM" id="SSF55729">
    <property type="entry name" value="Acyl-CoA N-acyltransferases (Nat)"/>
    <property type="match status" value="1"/>
</dbReference>
<dbReference type="OrthoDB" id="9796381at2"/>
<dbReference type="CDD" id="cd04301">
    <property type="entry name" value="NAT_SF"/>
    <property type="match status" value="1"/>
</dbReference>
<dbReference type="AlphaFoldDB" id="A0A1Z4LNV6"/>
<evidence type="ECO:0000313" key="3">
    <source>
        <dbReference type="Proteomes" id="UP000218418"/>
    </source>
</evidence>
<dbReference type="InterPro" id="IPR016181">
    <property type="entry name" value="Acyl_CoA_acyltransferase"/>
</dbReference>
<dbReference type="PROSITE" id="PS51186">
    <property type="entry name" value="GNAT"/>
    <property type="match status" value="1"/>
</dbReference>